<accession>A0A0N1EIQ4</accession>
<keyword evidence="2" id="KW-1185">Reference proteome</keyword>
<evidence type="ECO:0000313" key="2">
    <source>
        <dbReference type="Proteomes" id="UP000037848"/>
    </source>
</evidence>
<name>A0A0N1EIQ4_9GAMM</name>
<proteinExistence type="predicted"/>
<sequence>MAYFGLKGFPFFNASCFAAFLCYEQGSTVAKEQQYWFEQLKFWIDAHAIKCFECRKKTRAINRLKLAMQTWLLKNLERQRKINYSSLQRSNCLI</sequence>
<reference evidence="1 2" key="1">
    <citation type="submission" date="2015-08" db="EMBL/GenBank/DDBJ databases">
        <title>Draft Genome Sequence of Pseudoalteromonas porphyrae UCD-SED14.</title>
        <authorList>
            <person name="Coil D.A."/>
            <person name="Jospin G."/>
            <person name="Lee R.D."/>
            <person name="Eisen J.A."/>
        </authorList>
    </citation>
    <scope>NUCLEOTIDE SEQUENCE [LARGE SCALE GENOMIC DNA]</scope>
    <source>
        <strain evidence="1 2">UCD-SED14</strain>
    </source>
</reference>
<dbReference type="Proteomes" id="UP000037848">
    <property type="component" value="Unassembled WGS sequence"/>
</dbReference>
<dbReference type="OrthoDB" id="289270at2"/>
<organism evidence="1 2">
    <name type="scientific">Pseudoalteromonas porphyrae</name>
    <dbReference type="NCBI Taxonomy" id="187330"/>
    <lineage>
        <taxon>Bacteria</taxon>
        <taxon>Pseudomonadati</taxon>
        <taxon>Pseudomonadota</taxon>
        <taxon>Gammaproteobacteria</taxon>
        <taxon>Alteromonadales</taxon>
        <taxon>Pseudoalteromonadaceae</taxon>
        <taxon>Pseudoalteromonas</taxon>
    </lineage>
</organism>
<gene>
    <name evidence="1" type="ORF">ADS77_14600</name>
</gene>
<evidence type="ECO:0000313" key="1">
    <source>
        <dbReference type="EMBL" id="KPH61586.1"/>
    </source>
</evidence>
<dbReference type="PATRIC" id="fig|187330.3.peg.1349"/>
<dbReference type="AlphaFoldDB" id="A0A0N1EIQ4"/>
<dbReference type="EMBL" id="LHPH01000017">
    <property type="protein sequence ID" value="KPH61586.1"/>
    <property type="molecule type" value="Genomic_DNA"/>
</dbReference>
<comment type="caution">
    <text evidence="1">The sequence shown here is derived from an EMBL/GenBank/DDBJ whole genome shotgun (WGS) entry which is preliminary data.</text>
</comment>
<protein>
    <submittedName>
        <fullName evidence="1">Uncharacterized protein</fullName>
    </submittedName>
</protein>